<evidence type="ECO:0000313" key="2">
    <source>
        <dbReference type="Proteomes" id="UP000035909"/>
    </source>
</evidence>
<dbReference type="AlphaFoldDB" id="A0A0J1H8I2"/>
<evidence type="ECO:0000313" key="1">
    <source>
        <dbReference type="EMBL" id="KLV07989.1"/>
    </source>
</evidence>
<dbReference type="RefSeq" id="WP_047885882.1">
    <property type="nucleotide sequence ID" value="NZ_LDOU01000015.1"/>
</dbReference>
<name>A0A0J1H8I2_9GAMM</name>
<organism evidence="1 2">
    <name type="scientific">Photobacterium ganghwense</name>
    <dbReference type="NCBI Taxonomy" id="320778"/>
    <lineage>
        <taxon>Bacteria</taxon>
        <taxon>Pseudomonadati</taxon>
        <taxon>Pseudomonadota</taxon>
        <taxon>Gammaproteobacteria</taxon>
        <taxon>Vibrionales</taxon>
        <taxon>Vibrionaceae</taxon>
        <taxon>Photobacterium</taxon>
    </lineage>
</organism>
<protein>
    <submittedName>
        <fullName evidence="1">Uncharacterized protein</fullName>
    </submittedName>
</protein>
<dbReference type="OrthoDB" id="10006003at2"/>
<dbReference type="PATRIC" id="fig|320778.3.peg.3084"/>
<keyword evidence="2" id="KW-1185">Reference proteome</keyword>
<accession>A0A0J1H8I2</accession>
<sequence>MNQGTVTCQASTQSLECFIEQENQHRECLDVIQEIMGLAISHHQIIKILVEFLPYTAQFSVRAFDINWQSQVVSGNDYEAKFYLNRNRIKDNATPLQQLLDIEDDLIELVAEAKAQPAKPVLNIQSLDDLATFAETHPFSGTQMLNFYEIRHVNTQNIPEVELLAEALENETYGMVGLATPELIRGFVAGGEA</sequence>
<dbReference type="EMBL" id="LDOU01000015">
    <property type="protein sequence ID" value="KLV07989.1"/>
    <property type="molecule type" value="Genomic_DNA"/>
</dbReference>
<comment type="caution">
    <text evidence="1">The sequence shown here is derived from an EMBL/GenBank/DDBJ whole genome shotgun (WGS) entry which is preliminary data.</text>
</comment>
<dbReference type="STRING" id="320778.ABT57_14170"/>
<dbReference type="Proteomes" id="UP000035909">
    <property type="component" value="Unassembled WGS sequence"/>
</dbReference>
<proteinExistence type="predicted"/>
<gene>
    <name evidence="1" type="ORF">ABT57_14170</name>
</gene>
<reference evidence="1 2" key="1">
    <citation type="submission" date="2015-05" db="EMBL/GenBank/DDBJ databases">
        <title>Photobacterium galathea sp. nov.</title>
        <authorList>
            <person name="Machado H."/>
            <person name="Gram L."/>
        </authorList>
    </citation>
    <scope>NUCLEOTIDE SEQUENCE [LARGE SCALE GENOMIC DNA]</scope>
    <source>
        <strain evidence="1 2">DSM 22954</strain>
    </source>
</reference>